<dbReference type="EMBL" id="QLMA01000007">
    <property type="protein sequence ID" value="RAJ77496.1"/>
    <property type="molecule type" value="Genomic_DNA"/>
</dbReference>
<dbReference type="OrthoDB" id="2247630at2"/>
<keyword evidence="1" id="KW-0732">Signal</keyword>
<name>A0A327VSF3_9BACT</name>
<dbReference type="Gene3D" id="3.40.710.10">
    <property type="entry name" value="DD-peptidase/beta-lactamase superfamily"/>
    <property type="match status" value="1"/>
</dbReference>
<comment type="caution">
    <text evidence="3">The sequence shown here is derived from an EMBL/GenBank/DDBJ whole genome shotgun (WGS) entry which is preliminary data.</text>
</comment>
<protein>
    <submittedName>
        <fullName evidence="3">CubicO group peptidase (Beta-lactamase class C family)</fullName>
    </submittedName>
</protein>
<feature type="chain" id="PRO_5016460370" evidence="1">
    <location>
        <begin position="21"/>
        <end position="355"/>
    </location>
</feature>
<dbReference type="Proteomes" id="UP000249819">
    <property type="component" value="Unassembled WGS sequence"/>
</dbReference>
<dbReference type="InterPro" id="IPR012338">
    <property type="entry name" value="Beta-lactam/transpept-like"/>
</dbReference>
<dbReference type="SUPFAM" id="SSF56601">
    <property type="entry name" value="beta-lactamase/transpeptidase-like"/>
    <property type="match status" value="1"/>
</dbReference>
<feature type="domain" description="Beta-lactamase-related" evidence="2">
    <location>
        <begin position="42"/>
        <end position="338"/>
    </location>
</feature>
<reference evidence="3 4" key="1">
    <citation type="submission" date="2018-06" db="EMBL/GenBank/DDBJ databases">
        <title>Genomic Encyclopedia of Archaeal and Bacterial Type Strains, Phase II (KMG-II): from individual species to whole genera.</title>
        <authorList>
            <person name="Goeker M."/>
        </authorList>
    </citation>
    <scope>NUCLEOTIDE SEQUENCE [LARGE SCALE GENOMIC DNA]</scope>
    <source>
        <strain evidence="3 4">DSM 29821</strain>
    </source>
</reference>
<organism evidence="3 4">
    <name type="scientific">Chitinophaga dinghuensis</name>
    <dbReference type="NCBI Taxonomy" id="1539050"/>
    <lineage>
        <taxon>Bacteria</taxon>
        <taxon>Pseudomonadati</taxon>
        <taxon>Bacteroidota</taxon>
        <taxon>Chitinophagia</taxon>
        <taxon>Chitinophagales</taxon>
        <taxon>Chitinophagaceae</taxon>
        <taxon>Chitinophaga</taxon>
    </lineage>
</organism>
<dbReference type="RefSeq" id="WP_111594080.1">
    <property type="nucleotide sequence ID" value="NZ_QLMA01000007.1"/>
</dbReference>
<evidence type="ECO:0000256" key="1">
    <source>
        <dbReference type="SAM" id="SignalP"/>
    </source>
</evidence>
<proteinExistence type="predicted"/>
<evidence type="ECO:0000259" key="2">
    <source>
        <dbReference type="Pfam" id="PF00144"/>
    </source>
</evidence>
<evidence type="ECO:0000313" key="4">
    <source>
        <dbReference type="Proteomes" id="UP000249819"/>
    </source>
</evidence>
<dbReference type="Pfam" id="PF00144">
    <property type="entry name" value="Beta-lactamase"/>
    <property type="match status" value="1"/>
</dbReference>
<dbReference type="AlphaFoldDB" id="A0A327VSF3"/>
<dbReference type="PANTHER" id="PTHR43283">
    <property type="entry name" value="BETA-LACTAMASE-RELATED"/>
    <property type="match status" value="1"/>
</dbReference>
<accession>A0A327VSF3</accession>
<keyword evidence="4" id="KW-1185">Reference proteome</keyword>
<sequence>MRPYFLLLFTVMLLPFFALAQTDFKQLDQWLDKNAPIMGGRAYLVLYKDGKIVYSRSAGQLNGRQKMGLRMMGRMFGQSPDLTPFTIHSKIPVASCSKWLSAALVMTFVDEGKLHLADTVGTWLPVLSQHGKGNITISQCLSHLTGIKAPPIREGFKEQARMGSMDEVIANIATLDMEGKPGTVFHYSSIGLQIAAAIIEKISGSDFRTLFKNRISIPLNMPDTDFGDAAVPEPAGGGNSTPEDYMHFLTMILHKGEYEGKRILSEESVAVMQVNRITPDIRIAFSPAGANQFGYGYGEWTIGTHTVTSPGLFGSFPWVNKEKHYAGFLLTFYFQQEGRNERYIALEQLADQTLR</sequence>
<gene>
    <name evidence="3" type="ORF">CLV59_107263</name>
</gene>
<feature type="signal peptide" evidence="1">
    <location>
        <begin position="1"/>
        <end position="20"/>
    </location>
</feature>
<dbReference type="InterPro" id="IPR050789">
    <property type="entry name" value="Diverse_Enzym_Activities"/>
</dbReference>
<evidence type="ECO:0000313" key="3">
    <source>
        <dbReference type="EMBL" id="RAJ77496.1"/>
    </source>
</evidence>
<dbReference type="InterPro" id="IPR001466">
    <property type="entry name" value="Beta-lactam-related"/>
</dbReference>